<evidence type="ECO:0000256" key="5">
    <source>
        <dbReference type="ARBA" id="ARBA00045658"/>
    </source>
</evidence>
<evidence type="ECO:0000256" key="1">
    <source>
        <dbReference type="ARBA" id="ARBA00022741"/>
    </source>
</evidence>
<keyword evidence="9" id="KW-1185">Reference proteome</keyword>
<dbReference type="SUPFAM" id="SSF90002">
    <property type="entry name" value="Hypothetical protein YjiA, C-terminal domain"/>
    <property type="match status" value="1"/>
</dbReference>
<comment type="similarity">
    <text evidence="4">Belongs to the SIMIBI class G3E GTPase family. ZNG1 subfamily.</text>
</comment>
<dbReference type="GO" id="GO:0000166">
    <property type="term" value="F:nucleotide binding"/>
    <property type="evidence" value="ECO:0007669"/>
    <property type="project" value="UniProtKB-KW"/>
</dbReference>
<sequence>MSVPVVLVAGFLGAGKTTLVNALLRDPGGRRIAALVNDFGAIDVDADLLGLSNDGVVSLRNGCICCSLQGDLMRSLTRLLRRDPAPDAIVIETSGAADPAEIVRQLLDPVIFAATPLETVVTVVDARHLADRPDLFEDGLWRAQVAGGDLCVLAKTDLVDASDLARVRADLARHKPPRLTFDAPALPAADLLFSGEGRPPEGRAPARLPRLAAAADLFESVSFTAQRPLSLPRFQAAVGRLAPRLLRAKGFVTFDHQPDRPMLFQLVGTRATLVPTAVTGDLAARLVLIARAGDLDRDRAAAWLDAAVGPGDEARSG</sequence>
<dbReference type="SUPFAM" id="SSF52540">
    <property type="entry name" value="P-loop containing nucleoside triphosphate hydrolases"/>
    <property type="match status" value="1"/>
</dbReference>
<name>A0A4Z0NSE6_9HYPH</name>
<reference evidence="8 9" key="1">
    <citation type="submission" date="2019-04" db="EMBL/GenBank/DDBJ databases">
        <authorList>
            <person name="Feng G."/>
            <person name="Zhu H."/>
        </authorList>
    </citation>
    <scope>NUCLEOTIDE SEQUENCE [LARGE SCALE GENOMIC DNA]</scope>
    <source>
        <strain evidence="8 9">6HR-1</strain>
    </source>
</reference>
<dbReference type="Gene3D" id="3.40.50.300">
    <property type="entry name" value="P-loop containing nucleotide triphosphate hydrolases"/>
    <property type="match status" value="1"/>
</dbReference>
<dbReference type="GO" id="GO:0016787">
    <property type="term" value="F:hydrolase activity"/>
    <property type="evidence" value="ECO:0007669"/>
    <property type="project" value="UniProtKB-KW"/>
</dbReference>
<evidence type="ECO:0000256" key="6">
    <source>
        <dbReference type="ARBA" id="ARBA00049117"/>
    </source>
</evidence>
<feature type="domain" description="CobW C-terminal" evidence="7">
    <location>
        <begin position="218"/>
        <end position="308"/>
    </location>
</feature>
<dbReference type="EMBL" id="SRLB01000008">
    <property type="protein sequence ID" value="TGD99438.1"/>
    <property type="molecule type" value="Genomic_DNA"/>
</dbReference>
<dbReference type="InterPro" id="IPR051316">
    <property type="entry name" value="Zinc-reg_GTPase_activator"/>
</dbReference>
<dbReference type="InterPro" id="IPR036627">
    <property type="entry name" value="CobW-likC_sf"/>
</dbReference>
<dbReference type="AlphaFoldDB" id="A0A4Z0NSE6"/>
<dbReference type="RefSeq" id="WP_135415070.1">
    <property type="nucleotide sequence ID" value="NZ_SRLB01000008.1"/>
</dbReference>
<dbReference type="CDD" id="cd03112">
    <property type="entry name" value="CobW-like"/>
    <property type="match status" value="1"/>
</dbReference>
<dbReference type="Pfam" id="PF02492">
    <property type="entry name" value="cobW"/>
    <property type="match status" value="1"/>
</dbReference>
<dbReference type="Gene3D" id="3.30.1220.10">
    <property type="entry name" value="CobW-like, C-terminal domain"/>
    <property type="match status" value="1"/>
</dbReference>
<accession>A0A4Z0NSE6</accession>
<evidence type="ECO:0000313" key="9">
    <source>
        <dbReference type="Proteomes" id="UP000297535"/>
    </source>
</evidence>
<dbReference type="OrthoDB" id="9808822at2"/>
<proteinExistence type="inferred from homology"/>
<dbReference type="GO" id="GO:0005737">
    <property type="term" value="C:cytoplasm"/>
    <property type="evidence" value="ECO:0007669"/>
    <property type="project" value="TreeGrafter"/>
</dbReference>
<gene>
    <name evidence="8" type="ORF">EU555_13110</name>
</gene>
<comment type="catalytic activity">
    <reaction evidence="6">
        <text>GTP + H2O = GDP + phosphate + H(+)</text>
        <dbReference type="Rhea" id="RHEA:19669"/>
        <dbReference type="ChEBI" id="CHEBI:15377"/>
        <dbReference type="ChEBI" id="CHEBI:15378"/>
        <dbReference type="ChEBI" id="CHEBI:37565"/>
        <dbReference type="ChEBI" id="CHEBI:43474"/>
        <dbReference type="ChEBI" id="CHEBI:58189"/>
    </reaction>
    <physiologicalReaction direction="left-to-right" evidence="6">
        <dbReference type="Rhea" id="RHEA:19670"/>
    </physiologicalReaction>
</comment>
<protein>
    <submittedName>
        <fullName evidence="8">GTP-binding protein</fullName>
    </submittedName>
</protein>
<dbReference type="InterPro" id="IPR003495">
    <property type="entry name" value="CobW/HypB/UreG_nucleotide-bd"/>
</dbReference>
<evidence type="ECO:0000256" key="4">
    <source>
        <dbReference type="ARBA" id="ARBA00034320"/>
    </source>
</evidence>
<dbReference type="InterPro" id="IPR027417">
    <property type="entry name" value="P-loop_NTPase"/>
</dbReference>
<comment type="caution">
    <text evidence="8">The sequence shown here is derived from an EMBL/GenBank/DDBJ whole genome shotgun (WGS) entry which is preliminary data.</text>
</comment>
<evidence type="ECO:0000313" key="8">
    <source>
        <dbReference type="EMBL" id="TGD99438.1"/>
    </source>
</evidence>
<comment type="function">
    <text evidence="5">Zinc chaperone that directly transfers zinc cofactor to target proteins, thereby activating them. Zinc is transferred from the CXCC motif in the GTPase domain to the zinc binding site in target proteins in a process requiring GTP hydrolysis.</text>
</comment>
<keyword evidence="1" id="KW-0547">Nucleotide-binding</keyword>
<dbReference type="PANTHER" id="PTHR13748">
    <property type="entry name" value="COBW-RELATED"/>
    <property type="match status" value="1"/>
</dbReference>
<dbReference type="PANTHER" id="PTHR13748:SF62">
    <property type="entry name" value="COBW DOMAIN-CONTAINING PROTEIN"/>
    <property type="match status" value="1"/>
</dbReference>
<keyword evidence="2" id="KW-0378">Hydrolase</keyword>
<evidence type="ECO:0000256" key="2">
    <source>
        <dbReference type="ARBA" id="ARBA00022801"/>
    </source>
</evidence>
<dbReference type="Pfam" id="PF07683">
    <property type="entry name" value="CobW_C"/>
    <property type="match status" value="1"/>
</dbReference>
<evidence type="ECO:0000256" key="3">
    <source>
        <dbReference type="ARBA" id="ARBA00023186"/>
    </source>
</evidence>
<dbReference type="Proteomes" id="UP000297535">
    <property type="component" value="Unassembled WGS sequence"/>
</dbReference>
<keyword evidence="3" id="KW-0143">Chaperone</keyword>
<dbReference type="SMART" id="SM00833">
    <property type="entry name" value="CobW_C"/>
    <property type="match status" value="1"/>
</dbReference>
<evidence type="ECO:0000259" key="7">
    <source>
        <dbReference type="SMART" id="SM00833"/>
    </source>
</evidence>
<organism evidence="8 9">
    <name type="scientific">Methylobacterium nonmethylotrophicum</name>
    <dbReference type="NCBI Taxonomy" id="1141884"/>
    <lineage>
        <taxon>Bacteria</taxon>
        <taxon>Pseudomonadati</taxon>
        <taxon>Pseudomonadota</taxon>
        <taxon>Alphaproteobacteria</taxon>
        <taxon>Hyphomicrobiales</taxon>
        <taxon>Methylobacteriaceae</taxon>
        <taxon>Methylobacterium</taxon>
    </lineage>
</organism>
<dbReference type="InterPro" id="IPR011629">
    <property type="entry name" value="CobW-like_C"/>
</dbReference>